<comment type="caution">
    <text evidence="1">The sequence shown here is derived from an EMBL/GenBank/DDBJ whole genome shotgun (WGS) entry which is preliminary data.</text>
</comment>
<gene>
    <name evidence="1" type="ORF">E2A64_03005</name>
</gene>
<dbReference type="AlphaFoldDB" id="A0A4R5PMA1"/>
<evidence type="ECO:0000313" key="2">
    <source>
        <dbReference type="Proteomes" id="UP000295131"/>
    </source>
</evidence>
<name>A0A4R5PMA1_9HYPH</name>
<accession>A0A4R5PMA1</accession>
<proteinExistence type="predicted"/>
<organism evidence="1 2">
    <name type="scientific">Pseudohoeflea suaedae</name>
    <dbReference type="NCBI Taxonomy" id="877384"/>
    <lineage>
        <taxon>Bacteria</taxon>
        <taxon>Pseudomonadati</taxon>
        <taxon>Pseudomonadota</taxon>
        <taxon>Alphaproteobacteria</taxon>
        <taxon>Hyphomicrobiales</taxon>
        <taxon>Rhizobiaceae</taxon>
        <taxon>Pseudohoeflea</taxon>
    </lineage>
</organism>
<dbReference type="EMBL" id="SMSI01000001">
    <property type="protein sequence ID" value="TDH38112.1"/>
    <property type="molecule type" value="Genomic_DNA"/>
</dbReference>
<protein>
    <submittedName>
        <fullName evidence="1">Uncharacterized protein</fullName>
    </submittedName>
</protein>
<sequence length="79" mass="8692">MAPRSKIETHSEISLALAGLVTVLWERLADSDADEPTMALISEIQRKARVALDQAVELEELQYCDLNASMTPARPVAIQ</sequence>
<dbReference type="Proteomes" id="UP000295131">
    <property type="component" value="Unassembled WGS sequence"/>
</dbReference>
<dbReference type="RefSeq" id="WP_133282947.1">
    <property type="nucleotide sequence ID" value="NZ_SMSI01000001.1"/>
</dbReference>
<keyword evidence="2" id="KW-1185">Reference proteome</keyword>
<evidence type="ECO:0000313" key="1">
    <source>
        <dbReference type="EMBL" id="TDH38112.1"/>
    </source>
</evidence>
<reference evidence="1 2" key="1">
    <citation type="journal article" date="2013" name="Int. J. Syst. Evol. Microbiol.">
        <title>Hoeflea suaedae sp. nov., an endophytic bacterium isolated from the root of the halophyte Suaeda maritima.</title>
        <authorList>
            <person name="Chung E.J."/>
            <person name="Park J.A."/>
            <person name="Pramanik P."/>
            <person name="Bibi F."/>
            <person name="Jeon C.O."/>
            <person name="Chung Y.R."/>
        </authorList>
    </citation>
    <scope>NUCLEOTIDE SEQUENCE [LARGE SCALE GENOMIC DNA]</scope>
    <source>
        <strain evidence="1 2">YC6898</strain>
    </source>
</reference>